<dbReference type="InterPro" id="IPR000086">
    <property type="entry name" value="NUDIX_hydrolase_dom"/>
</dbReference>
<keyword evidence="6" id="KW-1185">Reference proteome</keyword>
<reference evidence="5 6" key="1">
    <citation type="submission" date="2024-01" db="EMBL/GenBank/DDBJ databases">
        <title>Genome insights into Plantactinospora sonchi sp. nov.</title>
        <authorList>
            <person name="Wang L."/>
        </authorList>
    </citation>
    <scope>NUCLEOTIDE SEQUENCE [LARGE SCALE GENOMIC DNA]</scope>
    <source>
        <strain evidence="5 6">NEAU-QY2</strain>
    </source>
</reference>
<dbReference type="InterPro" id="IPR020084">
    <property type="entry name" value="NUDIX_hydrolase_CS"/>
</dbReference>
<organism evidence="5 6">
    <name type="scientific">Plantactinospora sonchi</name>
    <dbReference type="NCBI Taxonomy" id="1544735"/>
    <lineage>
        <taxon>Bacteria</taxon>
        <taxon>Bacillati</taxon>
        <taxon>Actinomycetota</taxon>
        <taxon>Actinomycetes</taxon>
        <taxon>Micromonosporales</taxon>
        <taxon>Micromonosporaceae</taxon>
        <taxon>Plantactinospora</taxon>
    </lineage>
</organism>
<dbReference type="PROSITE" id="PS00893">
    <property type="entry name" value="NUDIX_BOX"/>
    <property type="match status" value="1"/>
</dbReference>
<dbReference type="Proteomes" id="UP001332243">
    <property type="component" value="Unassembled WGS sequence"/>
</dbReference>
<evidence type="ECO:0000259" key="3">
    <source>
        <dbReference type="PROSITE" id="PS51462"/>
    </source>
</evidence>
<gene>
    <name evidence="4" type="ORF">V1633_33655</name>
    <name evidence="5" type="ORF">V1633_34870</name>
</gene>
<dbReference type="PANTHER" id="PTHR43736">
    <property type="entry name" value="ADP-RIBOSE PYROPHOSPHATASE"/>
    <property type="match status" value="1"/>
</dbReference>
<dbReference type="EMBL" id="JAZGQK010000037">
    <property type="protein sequence ID" value="MEE6263436.1"/>
    <property type="molecule type" value="Genomic_DNA"/>
</dbReference>
<sequence length="207" mass="22093">MTPRGYGPSAAFCPRCAAALPGPAPTACTGCGYQLFVNARPTAGLVILDRPLAVPDRDSGAVVRRPAGVDVPQEAVTPGSGVETDGPRFLALRRAAAPMIGRWETPGGFCDGWEHPADAAVREAREELGVDLTLGDYLGMYVGSYEYQGEELPVLDVFFLATLGDQVIDLNRDEATEATWFPLLTPPPLAFGTMDAAIRTAARRLFR</sequence>
<comment type="caution">
    <text evidence="5">The sequence shown here is derived from an EMBL/GenBank/DDBJ whole genome shotgun (WGS) entry which is preliminary data.</text>
</comment>
<dbReference type="Gene3D" id="3.90.79.10">
    <property type="entry name" value="Nucleoside Triphosphate Pyrophosphohydrolase"/>
    <property type="match status" value="1"/>
</dbReference>
<dbReference type="SUPFAM" id="SSF55811">
    <property type="entry name" value="Nudix"/>
    <property type="match status" value="1"/>
</dbReference>
<dbReference type="PANTHER" id="PTHR43736:SF1">
    <property type="entry name" value="DIHYDRONEOPTERIN TRIPHOSPHATE DIPHOSPHATASE"/>
    <property type="match status" value="1"/>
</dbReference>
<dbReference type="InterPro" id="IPR015797">
    <property type="entry name" value="NUDIX_hydrolase-like_dom_sf"/>
</dbReference>
<name>A0ABU7S4J9_9ACTN</name>
<feature type="domain" description="Nudix hydrolase" evidence="3">
    <location>
        <begin position="62"/>
        <end position="202"/>
    </location>
</feature>
<evidence type="ECO:0000313" key="5">
    <source>
        <dbReference type="EMBL" id="MEE6263666.1"/>
    </source>
</evidence>
<comment type="similarity">
    <text evidence="1">Belongs to the Nudix hydrolase family.</text>
</comment>
<dbReference type="EMBL" id="JAZGQK010000041">
    <property type="protein sequence ID" value="MEE6263666.1"/>
    <property type="molecule type" value="Genomic_DNA"/>
</dbReference>
<evidence type="ECO:0000256" key="1">
    <source>
        <dbReference type="ARBA" id="ARBA00005582"/>
    </source>
</evidence>
<accession>A0ABU7S4J9</accession>
<protein>
    <submittedName>
        <fullName evidence="5">NUDIX domain-containing protein</fullName>
    </submittedName>
</protein>
<evidence type="ECO:0000313" key="4">
    <source>
        <dbReference type="EMBL" id="MEE6263436.1"/>
    </source>
</evidence>
<proteinExistence type="inferred from homology"/>
<evidence type="ECO:0000256" key="2">
    <source>
        <dbReference type="ARBA" id="ARBA00022801"/>
    </source>
</evidence>
<evidence type="ECO:0000313" key="6">
    <source>
        <dbReference type="Proteomes" id="UP001332243"/>
    </source>
</evidence>
<dbReference type="RefSeq" id="WP_331218333.1">
    <property type="nucleotide sequence ID" value="NZ_JAZGQK010000037.1"/>
</dbReference>
<dbReference type="Pfam" id="PF00293">
    <property type="entry name" value="NUDIX"/>
    <property type="match status" value="1"/>
</dbReference>
<keyword evidence="2" id="KW-0378">Hydrolase</keyword>
<dbReference type="PROSITE" id="PS51462">
    <property type="entry name" value="NUDIX"/>
    <property type="match status" value="1"/>
</dbReference>